<comment type="caution">
    <text evidence="1">The sequence shown here is derived from an EMBL/GenBank/DDBJ whole genome shotgun (WGS) entry which is preliminary data.</text>
</comment>
<dbReference type="AlphaFoldDB" id="A0A328U722"/>
<reference evidence="1 2" key="1">
    <citation type="submission" date="2018-06" db="EMBL/GenBank/DDBJ databases">
        <title>Paenibacillus montanisoli sp. nov., isolated from mountain area soil.</title>
        <authorList>
            <person name="Wu M."/>
        </authorList>
    </citation>
    <scope>NUCLEOTIDE SEQUENCE [LARGE SCALE GENOMIC DNA]</scope>
    <source>
        <strain evidence="1 2">RA17</strain>
    </source>
</reference>
<organism evidence="1 2">
    <name type="scientific">Paenibacillus montanisoli</name>
    <dbReference type="NCBI Taxonomy" id="2081970"/>
    <lineage>
        <taxon>Bacteria</taxon>
        <taxon>Bacillati</taxon>
        <taxon>Bacillota</taxon>
        <taxon>Bacilli</taxon>
        <taxon>Bacillales</taxon>
        <taxon>Paenibacillaceae</taxon>
        <taxon>Paenibacillus</taxon>
    </lineage>
</organism>
<dbReference type="EMBL" id="QLUW01000001">
    <property type="protein sequence ID" value="RAP78517.1"/>
    <property type="molecule type" value="Genomic_DNA"/>
</dbReference>
<sequence>MVCNHFAKMKSLIESIGMDQVETGLYPDGFVGALFFCIEHFKNSGLTTHEINKINFTINIIDFLNLQIEYVDL</sequence>
<evidence type="ECO:0000313" key="2">
    <source>
        <dbReference type="Proteomes" id="UP000249260"/>
    </source>
</evidence>
<accession>A0A328U722</accession>
<evidence type="ECO:0000313" key="1">
    <source>
        <dbReference type="EMBL" id="RAP78517.1"/>
    </source>
</evidence>
<name>A0A328U722_9BACL</name>
<gene>
    <name evidence="1" type="ORF">DL346_08880</name>
</gene>
<protein>
    <submittedName>
        <fullName evidence="1">Uncharacterized protein</fullName>
    </submittedName>
</protein>
<dbReference type="Proteomes" id="UP000249260">
    <property type="component" value="Unassembled WGS sequence"/>
</dbReference>
<proteinExistence type="predicted"/>
<keyword evidence="2" id="KW-1185">Reference proteome</keyword>